<feature type="non-terminal residue" evidence="1">
    <location>
        <position position="423"/>
    </location>
</feature>
<keyword evidence="2" id="KW-1185">Reference proteome</keyword>
<gene>
    <name evidence="1" type="ORF">H4R21_005837</name>
</gene>
<organism evidence="1 2">
    <name type="scientific">Coemansia helicoidea</name>
    <dbReference type="NCBI Taxonomy" id="1286919"/>
    <lineage>
        <taxon>Eukaryota</taxon>
        <taxon>Fungi</taxon>
        <taxon>Fungi incertae sedis</taxon>
        <taxon>Zoopagomycota</taxon>
        <taxon>Kickxellomycotina</taxon>
        <taxon>Kickxellomycetes</taxon>
        <taxon>Kickxellales</taxon>
        <taxon>Kickxellaceae</taxon>
        <taxon>Coemansia</taxon>
    </lineage>
</organism>
<name>A0ACC1KRD8_9FUNG</name>
<proteinExistence type="predicted"/>
<dbReference type="EMBL" id="JANBUN010002824">
    <property type="protein sequence ID" value="KAJ2793583.1"/>
    <property type="molecule type" value="Genomic_DNA"/>
</dbReference>
<accession>A0ACC1KRD8</accession>
<protein>
    <submittedName>
        <fullName evidence="1">Uncharacterized protein</fullName>
    </submittedName>
</protein>
<sequence length="423" mass="44518">MPIHGSAPTIRIELDRAAAGGGGGRARAAAVSGRVVVRVAKAVAVQRVCIDFVGEETVSLRAWVPLSSTTVSREVVRERLTVHGGGVLGEGQHTFAFSVRVPPWVPSSLAREMCRIRYVVRAVIERASLAALLPGFGSSGSGSGAAGSAWAREEEVECRRIRVSPRLARRKRIDQSVGCPDGSCHVRIWGALSRDVVKPGSQLRLDLAARTSDPRYGLRLLAASFAECVTCHVQVKGEERVVRKISNLATVRLDALSGGGGSSGCATPTPQAPPPAVESPRDAATDPEDRQRSSMRSDPGNLRPRRLPRNRGHRHRASDTPQRPGSATTALSPNDLHSSSNNSVTGGSSDGEYQGAGAHISRGIRKTRSRLAVLLRNSNAPGGSPVAAARHLGADADAPLTTPPLPPPTPPSYMAGVAVRGSR</sequence>
<evidence type="ECO:0000313" key="2">
    <source>
        <dbReference type="Proteomes" id="UP001140087"/>
    </source>
</evidence>
<dbReference type="Proteomes" id="UP001140087">
    <property type="component" value="Unassembled WGS sequence"/>
</dbReference>
<reference evidence="1" key="1">
    <citation type="submission" date="2022-07" db="EMBL/GenBank/DDBJ databases">
        <title>Phylogenomic reconstructions and comparative analyses of Kickxellomycotina fungi.</title>
        <authorList>
            <person name="Reynolds N.K."/>
            <person name="Stajich J.E."/>
            <person name="Barry K."/>
            <person name="Grigoriev I.V."/>
            <person name="Crous P."/>
            <person name="Smith M.E."/>
        </authorList>
    </citation>
    <scope>NUCLEOTIDE SEQUENCE</scope>
    <source>
        <strain evidence="1">BCRC 34780</strain>
    </source>
</reference>
<evidence type="ECO:0000313" key="1">
    <source>
        <dbReference type="EMBL" id="KAJ2793583.1"/>
    </source>
</evidence>
<comment type="caution">
    <text evidence="1">The sequence shown here is derived from an EMBL/GenBank/DDBJ whole genome shotgun (WGS) entry which is preliminary data.</text>
</comment>